<dbReference type="Proteomes" id="UP001589862">
    <property type="component" value="Unassembled WGS sequence"/>
</dbReference>
<name>A0ABV6P840_9MICC</name>
<protein>
    <submittedName>
        <fullName evidence="1">Uncharacterized protein</fullName>
    </submittedName>
</protein>
<comment type="caution">
    <text evidence="1">The sequence shown here is derived from an EMBL/GenBank/DDBJ whole genome shotgun (WGS) entry which is preliminary data.</text>
</comment>
<accession>A0ABV6P840</accession>
<dbReference type="RefSeq" id="WP_377457984.1">
    <property type="nucleotide sequence ID" value="NZ_JBHLUB010000002.1"/>
</dbReference>
<sequence>MAICIGAPVITAGWQSFGVQLSGAKIPRAYRLEYVTVSDGVAIEGDKFTNTVTVINKNSRAPPRTCSVAVVLMPGPTPPSR</sequence>
<keyword evidence="2" id="KW-1185">Reference proteome</keyword>
<gene>
    <name evidence="1" type="ORF">ACFFFR_02665</name>
</gene>
<dbReference type="EMBL" id="JBHLUB010000002">
    <property type="protein sequence ID" value="MFC0581294.1"/>
    <property type="molecule type" value="Genomic_DNA"/>
</dbReference>
<evidence type="ECO:0000313" key="1">
    <source>
        <dbReference type="EMBL" id="MFC0581294.1"/>
    </source>
</evidence>
<organism evidence="1 2">
    <name type="scientific">Micrococcoides hystricis</name>
    <dbReference type="NCBI Taxonomy" id="1572761"/>
    <lineage>
        <taxon>Bacteria</taxon>
        <taxon>Bacillati</taxon>
        <taxon>Actinomycetota</taxon>
        <taxon>Actinomycetes</taxon>
        <taxon>Micrococcales</taxon>
        <taxon>Micrococcaceae</taxon>
        <taxon>Micrococcoides</taxon>
    </lineage>
</organism>
<proteinExistence type="predicted"/>
<reference evidence="1 2" key="1">
    <citation type="submission" date="2024-09" db="EMBL/GenBank/DDBJ databases">
        <authorList>
            <person name="Sun Q."/>
            <person name="Mori K."/>
        </authorList>
    </citation>
    <scope>NUCLEOTIDE SEQUENCE [LARGE SCALE GENOMIC DNA]</scope>
    <source>
        <strain evidence="1 2">NCAIM B.02604</strain>
    </source>
</reference>
<evidence type="ECO:0000313" key="2">
    <source>
        <dbReference type="Proteomes" id="UP001589862"/>
    </source>
</evidence>